<dbReference type="Proteomes" id="UP000051242">
    <property type="component" value="Unassembled WGS sequence"/>
</dbReference>
<feature type="chain" id="PRO_5006424340" evidence="1">
    <location>
        <begin position="30"/>
        <end position="312"/>
    </location>
</feature>
<comment type="caution">
    <text evidence="2">The sequence shown here is derived from an EMBL/GenBank/DDBJ whole genome shotgun (WGS) entry which is preliminary data.</text>
</comment>
<dbReference type="SUPFAM" id="SSF52266">
    <property type="entry name" value="SGNH hydrolase"/>
    <property type="match status" value="1"/>
</dbReference>
<evidence type="ECO:0000313" key="2">
    <source>
        <dbReference type="EMBL" id="KRO82053.1"/>
    </source>
</evidence>
<dbReference type="AlphaFoldDB" id="A0A0R2T451"/>
<evidence type="ECO:0000256" key="1">
    <source>
        <dbReference type="SAM" id="SignalP"/>
    </source>
</evidence>
<dbReference type="GO" id="GO:0016788">
    <property type="term" value="F:hydrolase activity, acting on ester bonds"/>
    <property type="evidence" value="ECO:0007669"/>
    <property type="project" value="UniProtKB-ARBA"/>
</dbReference>
<organism evidence="2 3">
    <name type="scientific">OM182 bacterium BACL3 MAG-120619-bin3</name>
    <dbReference type="NCBI Taxonomy" id="1655593"/>
    <lineage>
        <taxon>Bacteria</taxon>
        <taxon>Pseudomonadati</taxon>
        <taxon>Pseudomonadota</taxon>
        <taxon>Gammaproteobacteria</taxon>
        <taxon>OMG group</taxon>
        <taxon>OM182 clade</taxon>
    </lineage>
</organism>
<keyword evidence="2" id="KW-0808">Transferase</keyword>
<dbReference type="EMBL" id="LICD01000052">
    <property type="protein sequence ID" value="KRO82053.1"/>
    <property type="molecule type" value="Genomic_DNA"/>
</dbReference>
<evidence type="ECO:0000313" key="3">
    <source>
        <dbReference type="Proteomes" id="UP000051242"/>
    </source>
</evidence>
<gene>
    <name evidence="2" type="ORF">ABR85_01465</name>
</gene>
<feature type="signal peptide" evidence="1">
    <location>
        <begin position="1"/>
        <end position="29"/>
    </location>
</feature>
<reference evidence="2 3" key="1">
    <citation type="submission" date="2015-10" db="EMBL/GenBank/DDBJ databases">
        <title>Metagenome-Assembled Genomes uncover a global brackish microbiome.</title>
        <authorList>
            <person name="Hugerth L.W."/>
            <person name="Larsson J."/>
            <person name="Alneberg J."/>
            <person name="Lindh M.V."/>
            <person name="Legrand C."/>
            <person name="Pinhassi J."/>
            <person name="Andersson A.F."/>
        </authorList>
    </citation>
    <scope>NUCLEOTIDE SEQUENCE [LARGE SCALE GENOMIC DNA]</scope>
    <source>
        <strain evidence="2">BACL22 MAG-120619-bin3</strain>
    </source>
</reference>
<sequence length="312" mass="33296">MNTPRLFGKRLSLAAAALLFAIPAISTHAAESVLFIGNSFTFGYGSAARYYRADTVTDLNKEGTGGVPALFKSFADQAGVDYDVSIETYPGAGLDFHLANRLDLIGQQPWDHAVMHGFSTLDRDAPGNPATLIATVADMAEFLRGLNADSELYLSATWSRADMVYPENKPWHGTPIEQMAIDIRAGYDAAAAGVGASVNPVGEAWSRAMATGVADPNPYDGIAPGQVDLWTWDHYHASSYGYYLEALVVFGNVTGIDPRSLGRNECSGYELGFSSAETAALQQVAYDQLAAEGKVTAAPADEARVIPQRCEG</sequence>
<dbReference type="Gene3D" id="3.40.50.1110">
    <property type="entry name" value="SGNH hydrolase"/>
    <property type="match status" value="1"/>
</dbReference>
<proteinExistence type="predicted"/>
<dbReference type="GO" id="GO:0016740">
    <property type="term" value="F:transferase activity"/>
    <property type="evidence" value="ECO:0007669"/>
    <property type="project" value="UniProtKB-KW"/>
</dbReference>
<keyword evidence="1" id="KW-0732">Signal</keyword>
<protein>
    <submittedName>
        <fullName evidence="2">Glycosyl transferase family 1</fullName>
    </submittedName>
</protein>
<name>A0A0R2T451_9GAMM</name>
<dbReference type="InterPro" id="IPR036514">
    <property type="entry name" value="SGNH_hydro_sf"/>
</dbReference>
<accession>A0A0R2T451</accession>